<evidence type="ECO:0000313" key="4">
    <source>
        <dbReference type="Proteomes" id="UP000184120"/>
    </source>
</evidence>
<sequence length="147" mass="16789">MIKNLLIDRDLTSLLNNPKLQAILAIVPITLFVLGMLSYFGIFYSMFSTIDSQLGHVGSSKSLITAFLGNLFIFILLVLTSFFTGIISFVYFIVHALKNPQLIKTDERLIWIITIIFGNVLGIFAYWLTKIKRRKPRPIIDLYTDDI</sequence>
<feature type="transmembrane region" description="Helical" evidence="1">
    <location>
        <begin position="63"/>
        <end position="94"/>
    </location>
</feature>
<evidence type="ECO:0000313" key="2">
    <source>
        <dbReference type="EMBL" id="GGE89700.1"/>
    </source>
</evidence>
<keyword evidence="1" id="KW-0812">Transmembrane</keyword>
<proteinExistence type="predicted"/>
<dbReference type="EMBL" id="BMFL01000002">
    <property type="protein sequence ID" value="GGE89700.1"/>
    <property type="molecule type" value="Genomic_DNA"/>
</dbReference>
<evidence type="ECO:0000256" key="1">
    <source>
        <dbReference type="SAM" id="Phobius"/>
    </source>
</evidence>
<reference evidence="5" key="4">
    <citation type="journal article" date="2019" name="Int. J. Syst. Evol. Microbiol.">
        <title>The Global Catalogue of Microorganisms (GCM) 10K type strain sequencing project: providing services to taxonomists for standard genome sequencing and annotation.</title>
        <authorList>
            <consortium name="The Broad Institute Genomics Platform"/>
            <consortium name="The Broad Institute Genome Sequencing Center for Infectious Disease"/>
            <person name="Wu L."/>
            <person name="Ma J."/>
        </authorList>
    </citation>
    <scope>NUCLEOTIDE SEQUENCE [LARGE SCALE GENOMIC DNA]</scope>
    <source>
        <strain evidence="5">CGMCC 1.12707</strain>
    </source>
</reference>
<dbReference type="EMBL" id="FRBH01000004">
    <property type="protein sequence ID" value="SHK86013.1"/>
    <property type="molecule type" value="Genomic_DNA"/>
</dbReference>
<gene>
    <name evidence="2" type="ORF">GCM10010984_04190</name>
    <name evidence="3" type="ORF">SAMN05443634_10473</name>
</gene>
<name>A0A1M6VWY7_9FLAO</name>
<feature type="transmembrane region" description="Helical" evidence="1">
    <location>
        <begin position="109"/>
        <end position="128"/>
    </location>
</feature>
<dbReference type="Proteomes" id="UP000650994">
    <property type="component" value="Unassembled WGS sequence"/>
</dbReference>
<reference evidence="2" key="5">
    <citation type="submission" date="2024-05" db="EMBL/GenBank/DDBJ databases">
        <authorList>
            <person name="Sun Q."/>
            <person name="Zhou Y."/>
        </authorList>
    </citation>
    <scope>NUCLEOTIDE SEQUENCE</scope>
    <source>
        <strain evidence="2">CGMCC 1.12707</strain>
    </source>
</reference>
<dbReference type="Proteomes" id="UP000184120">
    <property type="component" value="Unassembled WGS sequence"/>
</dbReference>
<reference evidence="2" key="1">
    <citation type="journal article" date="2014" name="Int. J. Syst. Evol. Microbiol.">
        <title>Complete genome of a new Firmicutes species belonging to the dominant human colonic microbiota ('Ruminococcus bicirculans') reveals two chromosomes and a selective capacity to utilize plant glucans.</title>
        <authorList>
            <consortium name="NISC Comparative Sequencing Program"/>
            <person name="Wegmann U."/>
            <person name="Louis P."/>
            <person name="Goesmann A."/>
            <person name="Henrissat B."/>
            <person name="Duncan S.H."/>
            <person name="Flint H.J."/>
        </authorList>
    </citation>
    <scope>NUCLEOTIDE SEQUENCE</scope>
    <source>
        <strain evidence="2">CGMCC 1.12707</strain>
    </source>
</reference>
<dbReference type="RefSeq" id="WP_072930481.1">
    <property type="nucleotide sequence ID" value="NZ_BMFL01000002.1"/>
</dbReference>
<feature type="transmembrane region" description="Helical" evidence="1">
    <location>
        <begin position="20"/>
        <end position="42"/>
    </location>
</feature>
<keyword evidence="5" id="KW-1185">Reference proteome</keyword>
<dbReference type="STRING" id="1434701.SAMN05443634_10473"/>
<evidence type="ECO:0000313" key="5">
    <source>
        <dbReference type="Proteomes" id="UP000650994"/>
    </source>
</evidence>
<keyword evidence="1" id="KW-1133">Transmembrane helix</keyword>
<evidence type="ECO:0000313" key="3">
    <source>
        <dbReference type="EMBL" id="SHK86013.1"/>
    </source>
</evidence>
<organism evidence="3 4">
    <name type="scientific">Chishuiella changwenlii</name>
    <dbReference type="NCBI Taxonomy" id="1434701"/>
    <lineage>
        <taxon>Bacteria</taxon>
        <taxon>Pseudomonadati</taxon>
        <taxon>Bacteroidota</taxon>
        <taxon>Flavobacteriia</taxon>
        <taxon>Flavobacteriales</taxon>
        <taxon>Weeksellaceae</taxon>
        <taxon>Chishuiella</taxon>
    </lineage>
</organism>
<dbReference type="OrthoDB" id="1441393at2"/>
<reference evidence="3" key="3">
    <citation type="submission" date="2016-11" db="EMBL/GenBank/DDBJ databases">
        <authorList>
            <person name="Jaros S."/>
            <person name="Januszkiewicz K."/>
            <person name="Wedrychowicz H."/>
        </authorList>
    </citation>
    <scope>NUCLEOTIDE SEQUENCE [LARGE SCALE GENOMIC DNA]</scope>
    <source>
        <strain evidence="3">DSM 27989</strain>
    </source>
</reference>
<dbReference type="AlphaFoldDB" id="A0A1M6VWY7"/>
<keyword evidence="1" id="KW-0472">Membrane</keyword>
<protein>
    <submittedName>
        <fullName evidence="3">Phospholipase_D-nuclease N-terminal</fullName>
    </submittedName>
</protein>
<reference evidence="4" key="2">
    <citation type="submission" date="2016-11" db="EMBL/GenBank/DDBJ databases">
        <authorList>
            <person name="Varghese N."/>
            <person name="Submissions S."/>
        </authorList>
    </citation>
    <scope>NUCLEOTIDE SEQUENCE [LARGE SCALE GENOMIC DNA]</scope>
    <source>
        <strain evidence="4">DSM 27989</strain>
    </source>
</reference>
<accession>A0A1M6VWY7</accession>